<proteinExistence type="predicted"/>
<accession>A0A9D4QFH7</accession>
<feature type="region of interest" description="Disordered" evidence="1">
    <location>
        <begin position="272"/>
        <end position="305"/>
    </location>
</feature>
<dbReference type="InterPro" id="IPR008197">
    <property type="entry name" value="WAP_dom"/>
</dbReference>
<feature type="region of interest" description="Disordered" evidence="1">
    <location>
        <begin position="490"/>
        <end position="564"/>
    </location>
</feature>
<evidence type="ECO:0000313" key="5">
    <source>
        <dbReference type="Proteomes" id="UP000821837"/>
    </source>
</evidence>
<evidence type="ECO:0000259" key="3">
    <source>
        <dbReference type="PROSITE" id="PS51390"/>
    </source>
</evidence>
<evidence type="ECO:0000256" key="1">
    <source>
        <dbReference type="SAM" id="MobiDB-lite"/>
    </source>
</evidence>
<reference evidence="4" key="1">
    <citation type="journal article" date="2020" name="Cell">
        <title>Large-Scale Comparative Analyses of Tick Genomes Elucidate Their Genetic Diversity and Vector Capacities.</title>
        <authorList>
            <consortium name="Tick Genome and Microbiome Consortium (TIGMIC)"/>
            <person name="Jia N."/>
            <person name="Wang J."/>
            <person name="Shi W."/>
            <person name="Du L."/>
            <person name="Sun Y."/>
            <person name="Zhan W."/>
            <person name="Jiang J.F."/>
            <person name="Wang Q."/>
            <person name="Zhang B."/>
            <person name="Ji P."/>
            <person name="Bell-Sakyi L."/>
            <person name="Cui X.M."/>
            <person name="Yuan T.T."/>
            <person name="Jiang B.G."/>
            <person name="Yang W.F."/>
            <person name="Lam T.T."/>
            <person name="Chang Q.C."/>
            <person name="Ding S.J."/>
            <person name="Wang X.J."/>
            <person name="Zhu J.G."/>
            <person name="Ruan X.D."/>
            <person name="Zhao L."/>
            <person name="Wei J.T."/>
            <person name="Ye R.Z."/>
            <person name="Que T.C."/>
            <person name="Du C.H."/>
            <person name="Zhou Y.H."/>
            <person name="Cheng J.X."/>
            <person name="Dai P.F."/>
            <person name="Guo W.B."/>
            <person name="Han X.H."/>
            <person name="Huang E.J."/>
            <person name="Li L.F."/>
            <person name="Wei W."/>
            <person name="Gao Y.C."/>
            <person name="Liu J.Z."/>
            <person name="Shao H.Z."/>
            <person name="Wang X."/>
            <person name="Wang C.C."/>
            <person name="Yang T.C."/>
            <person name="Huo Q.B."/>
            <person name="Li W."/>
            <person name="Chen H.Y."/>
            <person name="Chen S.E."/>
            <person name="Zhou L.G."/>
            <person name="Ni X.B."/>
            <person name="Tian J.H."/>
            <person name="Sheng Y."/>
            <person name="Liu T."/>
            <person name="Pan Y.S."/>
            <person name="Xia L.Y."/>
            <person name="Li J."/>
            <person name="Zhao F."/>
            <person name="Cao W.C."/>
        </authorList>
    </citation>
    <scope>NUCLEOTIDE SEQUENCE</scope>
    <source>
        <strain evidence="4">Rsan-2018</strain>
    </source>
</reference>
<feature type="region of interest" description="Disordered" evidence="1">
    <location>
        <begin position="417"/>
        <end position="475"/>
    </location>
</feature>
<feature type="compositionally biased region" description="Polar residues" evidence="1">
    <location>
        <begin position="444"/>
        <end position="475"/>
    </location>
</feature>
<dbReference type="Proteomes" id="UP000821837">
    <property type="component" value="Chromosome 10"/>
</dbReference>
<feature type="compositionally biased region" description="Polar residues" evidence="1">
    <location>
        <begin position="282"/>
        <end position="300"/>
    </location>
</feature>
<dbReference type="GO" id="GO:0030414">
    <property type="term" value="F:peptidase inhibitor activity"/>
    <property type="evidence" value="ECO:0007669"/>
    <property type="project" value="InterPro"/>
</dbReference>
<feature type="region of interest" description="Disordered" evidence="1">
    <location>
        <begin position="64"/>
        <end position="100"/>
    </location>
</feature>
<feature type="region of interest" description="Disordered" evidence="1">
    <location>
        <begin position="346"/>
        <end position="366"/>
    </location>
</feature>
<feature type="region of interest" description="Disordered" evidence="1">
    <location>
        <begin position="173"/>
        <end position="206"/>
    </location>
</feature>
<comment type="caution">
    <text evidence="4">The sequence shown here is derived from an EMBL/GenBank/DDBJ whole genome shotgun (WGS) entry which is preliminary data.</text>
</comment>
<feature type="compositionally biased region" description="Polar residues" evidence="1">
    <location>
        <begin position="188"/>
        <end position="204"/>
    </location>
</feature>
<keyword evidence="5" id="KW-1185">Reference proteome</keyword>
<feature type="chain" id="PRO_5038714769" description="WAP domain-containing protein" evidence="2">
    <location>
        <begin position="20"/>
        <end position="760"/>
    </location>
</feature>
<feature type="compositionally biased region" description="Polar residues" evidence="1">
    <location>
        <begin position="601"/>
        <end position="615"/>
    </location>
</feature>
<feature type="compositionally biased region" description="Low complexity" evidence="1">
    <location>
        <begin position="350"/>
        <end position="365"/>
    </location>
</feature>
<reference evidence="4" key="2">
    <citation type="submission" date="2021-09" db="EMBL/GenBank/DDBJ databases">
        <authorList>
            <person name="Jia N."/>
            <person name="Wang J."/>
            <person name="Shi W."/>
            <person name="Du L."/>
            <person name="Sun Y."/>
            <person name="Zhan W."/>
            <person name="Jiang J."/>
            <person name="Wang Q."/>
            <person name="Zhang B."/>
            <person name="Ji P."/>
            <person name="Sakyi L.B."/>
            <person name="Cui X."/>
            <person name="Yuan T."/>
            <person name="Jiang B."/>
            <person name="Yang W."/>
            <person name="Lam T.T.-Y."/>
            <person name="Chang Q."/>
            <person name="Ding S."/>
            <person name="Wang X."/>
            <person name="Zhu J."/>
            <person name="Ruan X."/>
            <person name="Zhao L."/>
            <person name="Wei J."/>
            <person name="Que T."/>
            <person name="Du C."/>
            <person name="Cheng J."/>
            <person name="Dai P."/>
            <person name="Han X."/>
            <person name="Huang E."/>
            <person name="Gao Y."/>
            <person name="Liu J."/>
            <person name="Shao H."/>
            <person name="Ye R."/>
            <person name="Li L."/>
            <person name="Wei W."/>
            <person name="Wang X."/>
            <person name="Wang C."/>
            <person name="Huo Q."/>
            <person name="Li W."/>
            <person name="Guo W."/>
            <person name="Chen H."/>
            <person name="Chen S."/>
            <person name="Zhou L."/>
            <person name="Zhou L."/>
            <person name="Ni X."/>
            <person name="Tian J."/>
            <person name="Zhou Y."/>
            <person name="Sheng Y."/>
            <person name="Liu T."/>
            <person name="Pan Y."/>
            <person name="Xia L."/>
            <person name="Li J."/>
            <person name="Zhao F."/>
            <person name="Cao W."/>
        </authorList>
    </citation>
    <scope>NUCLEOTIDE SEQUENCE</scope>
    <source>
        <strain evidence="4">Rsan-2018</strain>
        <tissue evidence="4">Larvae</tissue>
    </source>
</reference>
<dbReference type="OrthoDB" id="6513045at2759"/>
<dbReference type="GO" id="GO:0005576">
    <property type="term" value="C:extracellular region"/>
    <property type="evidence" value="ECO:0007669"/>
    <property type="project" value="InterPro"/>
</dbReference>
<evidence type="ECO:0000256" key="2">
    <source>
        <dbReference type="SAM" id="SignalP"/>
    </source>
</evidence>
<feature type="compositionally biased region" description="Low complexity" evidence="1">
    <location>
        <begin position="515"/>
        <end position="526"/>
    </location>
</feature>
<gene>
    <name evidence="4" type="ORF">HPB52_005359</name>
</gene>
<dbReference type="VEuPathDB" id="VectorBase:RSAN_046584"/>
<feature type="domain" description="WAP" evidence="3">
    <location>
        <begin position="704"/>
        <end position="754"/>
    </location>
</feature>
<dbReference type="PROSITE" id="PS51390">
    <property type="entry name" value="WAP"/>
    <property type="match status" value="1"/>
</dbReference>
<feature type="region of interest" description="Disordered" evidence="1">
    <location>
        <begin position="601"/>
        <end position="625"/>
    </location>
</feature>
<name>A0A9D4QFH7_RHISA</name>
<keyword evidence="2" id="KW-0732">Signal</keyword>
<organism evidence="4 5">
    <name type="scientific">Rhipicephalus sanguineus</name>
    <name type="common">Brown dog tick</name>
    <name type="synonym">Ixodes sanguineus</name>
    <dbReference type="NCBI Taxonomy" id="34632"/>
    <lineage>
        <taxon>Eukaryota</taxon>
        <taxon>Metazoa</taxon>
        <taxon>Ecdysozoa</taxon>
        <taxon>Arthropoda</taxon>
        <taxon>Chelicerata</taxon>
        <taxon>Arachnida</taxon>
        <taxon>Acari</taxon>
        <taxon>Parasitiformes</taxon>
        <taxon>Ixodida</taxon>
        <taxon>Ixodoidea</taxon>
        <taxon>Ixodidae</taxon>
        <taxon>Rhipicephalinae</taxon>
        <taxon>Rhipicephalus</taxon>
        <taxon>Rhipicephalus</taxon>
    </lineage>
</organism>
<dbReference type="AlphaFoldDB" id="A0A9D4QFH7"/>
<protein>
    <recommendedName>
        <fullName evidence="3">WAP domain-containing protein</fullName>
    </recommendedName>
</protein>
<feature type="compositionally biased region" description="Polar residues" evidence="1">
    <location>
        <begin position="549"/>
        <end position="564"/>
    </location>
</feature>
<feature type="signal peptide" evidence="2">
    <location>
        <begin position="1"/>
        <end position="19"/>
    </location>
</feature>
<evidence type="ECO:0000313" key="4">
    <source>
        <dbReference type="EMBL" id="KAH7975803.1"/>
    </source>
</evidence>
<dbReference type="OMA" id="CQRRLHY"/>
<feature type="compositionally biased region" description="Low complexity" evidence="1">
    <location>
        <begin position="173"/>
        <end position="185"/>
    </location>
</feature>
<dbReference type="EMBL" id="JABSTV010001246">
    <property type="protein sequence ID" value="KAH7975803.1"/>
    <property type="molecule type" value="Genomic_DNA"/>
</dbReference>
<feature type="compositionally biased region" description="Low complexity" evidence="1">
    <location>
        <begin position="492"/>
        <end position="502"/>
    </location>
</feature>
<sequence length="760" mass="80285">MGASILSVVLLAVILLSDSVVIGGGRRTEFGHAKDVDAAAVSSNQGRTFLNFDSSPSLTHLEFNGGSSSNLHRDDVHGGGGDPAAVFPPSRPHDTGSLMGDYDYATYDQSNYPQWHQVHLVSSEHDENAAQPFWSALGQQQPMPTQQPPGVHSTKFHPTHSFFGSMFMKGSSNAGALGTTPPAATENRPGSTVDTSSKNSTTTPVVPERATVPTSVKPDVHGDRDNKALQNGAAFATTATESLVQQTVGITAATTTGSPPTFGKLVEASATPGVRPAGSSFLRATSSPVDVTTRNASEPSTEPDVIRGAAPAVTPAVSTVATVASRGPADRPTTADFHGNEAFKHTTKRATPTAATGTSGTTSLTVPAPAATDILPRQAVAETVPPPEHSGTVAHLATPPAGANQVVETTTGRTFTNVKTATPPAHLQTSASETETAAMGPVRTTPSDRTSSKTAPSTLSETTKQPSEFATSQRGTLTTVQDLHRHEAQDLTTTQATTTSSAVSEVAGLSGRLETTTNAAPATSTPLDDPSQNHTAVASTRAGVEDGNDTSTQSQISVEFSTSHSTLPAVAAGLRRLKTTTSPNTLQPEPTQAVPTVVQGTEETPAKNASFQQTLPPKRPASPVTTVKPEVTADAYVRPITQHGPHEFVPQRHRDVEDYFYHRHQMGHIEDDDQLRQSQCGRCQRRLHYCVQKCFTHHSCEAETNPELTCPRINAPCMPPYKHEVDQCRHSADCESANHLCCLVGCSRRCVHGVPTYRQH</sequence>